<protein>
    <recommendedName>
        <fullName evidence="6">tRNA pseudouridine synthase</fullName>
        <ecNumber evidence="6">5.4.99.12</ecNumber>
    </recommendedName>
</protein>
<evidence type="ECO:0000256" key="3">
    <source>
        <dbReference type="ARBA" id="ARBA00023235"/>
    </source>
</evidence>
<dbReference type="CDD" id="cd02570">
    <property type="entry name" value="PseudoU_synth_EcTruA"/>
    <property type="match status" value="1"/>
</dbReference>
<dbReference type="FunCoup" id="A0A096PA63">
    <property type="interactions" value="750"/>
</dbReference>
<dbReference type="Proteomes" id="UP000009170">
    <property type="component" value="Unassembled WGS sequence"/>
</dbReference>
<evidence type="ECO:0000256" key="5">
    <source>
        <dbReference type="PIRSR" id="PIRSR001430-2"/>
    </source>
</evidence>
<dbReference type="EMBL" id="CAID01000020">
    <property type="protein sequence ID" value="CEG00861.1"/>
    <property type="molecule type" value="Genomic_DNA"/>
</dbReference>
<evidence type="ECO:0000313" key="9">
    <source>
        <dbReference type="Proteomes" id="UP000009170"/>
    </source>
</evidence>
<dbReference type="AlphaFoldDB" id="A0A096PA63"/>
<dbReference type="InterPro" id="IPR001406">
    <property type="entry name" value="PsdUridine_synth_TruA"/>
</dbReference>
<dbReference type="GO" id="GO:0003723">
    <property type="term" value="F:RNA binding"/>
    <property type="evidence" value="ECO:0007669"/>
    <property type="project" value="InterPro"/>
</dbReference>
<dbReference type="GO" id="GO:0160147">
    <property type="term" value="F:tRNA pseudouridine(38-40) synthase activity"/>
    <property type="evidence" value="ECO:0007669"/>
    <property type="project" value="UniProtKB-EC"/>
</dbReference>
<keyword evidence="3 6" id="KW-0413">Isomerase</keyword>
<gene>
    <name evidence="8" type="ORF">OT_ostta20g00600</name>
</gene>
<dbReference type="SUPFAM" id="SSF55120">
    <property type="entry name" value="Pseudouridine synthase"/>
    <property type="match status" value="1"/>
</dbReference>
<evidence type="ECO:0000256" key="2">
    <source>
        <dbReference type="ARBA" id="ARBA00022694"/>
    </source>
</evidence>
<accession>A0A096PA63</accession>
<evidence type="ECO:0000313" key="8">
    <source>
        <dbReference type="EMBL" id="CEG00861.1"/>
    </source>
</evidence>
<organism evidence="8 9">
    <name type="scientific">Ostreococcus tauri</name>
    <name type="common">Marine green alga</name>
    <dbReference type="NCBI Taxonomy" id="70448"/>
    <lineage>
        <taxon>Eukaryota</taxon>
        <taxon>Viridiplantae</taxon>
        <taxon>Chlorophyta</taxon>
        <taxon>Mamiellophyceae</taxon>
        <taxon>Mamiellales</taxon>
        <taxon>Bathycoccaceae</taxon>
        <taxon>Ostreococcus</taxon>
    </lineage>
</organism>
<dbReference type="PANTHER" id="PTHR11142:SF0">
    <property type="entry name" value="TRNA PSEUDOURIDINE SYNTHASE-LIKE 1"/>
    <property type="match status" value="1"/>
</dbReference>
<dbReference type="Pfam" id="PF01416">
    <property type="entry name" value="PseudoU_synth_1"/>
    <property type="match status" value="2"/>
</dbReference>
<evidence type="ECO:0000256" key="4">
    <source>
        <dbReference type="PIRSR" id="PIRSR001430-1"/>
    </source>
</evidence>
<feature type="domain" description="Pseudouridine synthase I TruA alpha/beta" evidence="7">
    <location>
        <begin position="39"/>
        <end position="118"/>
    </location>
</feature>
<feature type="domain" description="Pseudouridine synthase I TruA alpha/beta" evidence="7">
    <location>
        <begin position="183"/>
        <end position="292"/>
    </location>
</feature>
<dbReference type="PIRSF" id="PIRSF001430">
    <property type="entry name" value="tRNA_psdUrid_synth"/>
    <property type="match status" value="1"/>
</dbReference>
<evidence type="ECO:0000256" key="6">
    <source>
        <dbReference type="RuleBase" id="RU003792"/>
    </source>
</evidence>
<proteinExistence type="inferred from homology"/>
<dbReference type="KEGG" id="ota:OT_ostta20g00600"/>
<dbReference type="Gene3D" id="3.30.70.580">
    <property type="entry name" value="Pseudouridine synthase I, catalytic domain, N-terminal subdomain"/>
    <property type="match status" value="1"/>
</dbReference>
<dbReference type="NCBIfam" id="TIGR00071">
    <property type="entry name" value="hisT_truA"/>
    <property type="match status" value="1"/>
</dbReference>
<reference evidence="9" key="1">
    <citation type="journal article" date="2006" name="Proc. Natl. Acad. Sci. U.S.A.">
        <title>Genome analysis of the smallest free-living eukaryote Ostreococcus tauri unveils many unique features.</title>
        <authorList>
            <person name="Derelle E."/>
            <person name="Ferraz C."/>
            <person name="Rombauts S."/>
            <person name="Rouze P."/>
            <person name="Worden A.Z."/>
            <person name="Robbens S."/>
            <person name="Partensky F."/>
            <person name="Degroeve S."/>
            <person name="Echeynie S."/>
            <person name="Cooke R."/>
            <person name="Saeys Y."/>
            <person name="Wuyts J."/>
            <person name="Jabbari K."/>
            <person name="Bowler C."/>
            <person name="Panaud O."/>
            <person name="Piegu B."/>
            <person name="Ball S.G."/>
            <person name="Ral J.-P."/>
            <person name="Bouget F.-Y."/>
            <person name="Piganeau G."/>
            <person name="De Baets B."/>
            <person name="Picard A."/>
            <person name="Delseny M."/>
            <person name="Demaille J."/>
            <person name="Van de Peer Y."/>
            <person name="Moreau H."/>
        </authorList>
    </citation>
    <scope>NUCLEOTIDE SEQUENCE [LARGE SCALE GENOMIC DNA]</scope>
    <source>
        <strain evidence="9">OTTH 0595 / CCAP 157/2 / RCC745</strain>
    </source>
</reference>
<dbReference type="OrthoDB" id="271910at2759"/>
<dbReference type="GeneID" id="9838578"/>
<evidence type="ECO:0000259" key="7">
    <source>
        <dbReference type="Pfam" id="PF01416"/>
    </source>
</evidence>
<dbReference type="PANTHER" id="PTHR11142">
    <property type="entry name" value="PSEUDOURIDYLATE SYNTHASE"/>
    <property type="match status" value="1"/>
</dbReference>
<keyword evidence="9" id="KW-1185">Reference proteome</keyword>
<name>A0A096PA63_OSTTA</name>
<dbReference type="HAMAP" id="MF_00171">
    <property type="entry name" value="TruA"/>
    <property type="match status" value="1"/>
</dbReference>
<dbReference type="RefSeq" id="XP_003084440.2">
    <property type="nucleotide sequence ID" value="XM_003084392.2"/>
</dbReference>
<comment type="caution">
    <text evidence="8">The sequence shown here is derived from an EMBL/GenBank/DDBJ whole genome shotgun (WGS) entry which is preliminary data.</text>
</comment>
<dbReference type="Gene3D" id="3.30.70.660">
    <property type="entry name" value="Pseudouridine synthase I, catalytic domain, C-terminal subdomain"/>
    <property type="match status" value="1"/>
</dbReference>
<comment type="similarity">
    <text evidence="1 6">Belongs to the tRNA pseudouridine synthase TruA family.</text>
</comment>
<dbReference type="InterPro" id="IPR020103">
    <property type="entry name" value="PsdUridine_synth_cat_dom_sf"/>
</dbReference>
<dbReference type="EC" id="5.4.99.12" evidence="6"/>
<dbReference type="GO" id="GO:0031119">
    <property type="term" value="P:tRNA pseudouridine synthesis"/>
    <property type="evidence" value="ECO:0007669"/>
    <property type="project" value="TreeGrafter"/>
</dbReference>
<dbReference type="InterPro" id="IPR020095">
    <property type="entry name" value="PsdUridine_synth_TruA_C"/>
</dbReference>
<feature type="active site" description="Nucleophile" evidence="4">
    <location>
        <position position="87"/>
    </location>
</feature>
<dbReference type="STRING" id="70448.A0A096PA63"/>
<evidence type="ECO:0000256" key="1">
    <source>
        <dbReference type="ARBA" id="ARBA00009375"/>
    </source>
</evidence>
<keyword evidence="2 6" id="KW-0819">tRNA processing</keyword>
<feature type="binding site" evidence="5">
    <location>
        <position position="149"/>
    </location>
    <ligand>
        <name>substrate</name>
    </ligand>
</feature>
<reference evidence="8 9" key="2">
    <citation type="journal article" date="2014" name="BMC Genomics">
        <title>An improved genome of the model marine alga Ostreococcus tauri unfolds by assessing Illumina de novo assemblies.</title>
        <authorList>
            <person name="Blanc-Mathieu R."/>
            <person name="Verhelst B."/>
            <person name="Derelle E."/>
            <person name="Rombauts S."/>
            <person name="Bouget F.Y."/>
            <person name="Carre I."/>
            <person name="Chateau A."/>
            <person name="Eyre-Walker A."/>
            <person name="Grimsley N."/>
            <person name="Moreau H."/>
            <person name="Piegu B."/>
            <person name="Rivals E."/>
            <person name="Schackwitz W."/>
            <person name="Van de Peer Y."/>
            <person name="Piganeau G."/>
        </authorList>
    </citation>
    <scope>NUCLEOTIDE SEQUENCE [LARGE SCALE GENOMIC DNA]</scope>
    <source>
        <strain evidence="9">OTTH 0595 / CCAP 157/2 / RCC745</strain>
    </source>
</reference>
<dbReference type="InterPro" id="IPR020097">
    <property type="entry name" value="PsdUridine_synth_TruA_a/b_dom"/>
</dbReference>
<dbReference type="InterPro" id="IPR020094">
    <property type="entry name" value="TruA/RsuA/RluB/E/F_N"/>
</dbReference>
<sequence length="306" mass="34633">MHDHGFSTDGKNRAYAASMDADASRRRLGDARATYAMTISYDGTNYKGFQRQGADVASVQRELERCLTRLTGEGRDALRLGGSGRTDGGVHARGQVVHFYSEKDWRSAEDFARCVKAMNGMLPRDVRCERFWRPHPAFHARFHATRKTYAYYVDARSPHDVFARAYACQCGWRACDVDALRRACQYFVGTRDFRAFANTSRDKPTSDEDLNTTRTIFRFDVFEQADGLIRLECEGDGFLYRQVRNMVGAALVVASGREKPEWILDLLASGDRRRVPTAAPARGLFLQSVEYPDSVKPMSFTDVDVM</sequence>
<dbReference type="InParanoid" id="A0A096PA63"/>
<comment type="catalytic activity">
    <reaction evidence="6">
        <text>uridine(38/39/40) in tRNA = pseudouridine(38/39/40) in tRNA</text>
        <dbReference type="Rhea" id="RHEA:22376"/>
        <dbReference type="Rhea" id="RHEA-COMP:10085"/>
        <dbReference type="Rhea" id="RHEA-COMP:10087"/>
        <dbReference type="ChEBI" id="CHEBI:65314"/>
        <dbReference type="ChEBI" id="CHEBI:65315"/>
        <dbReference type="EC" id="5.4.99.12"/>
    </reaction>
</comment>